<dbReference type="AlphaFoldDB" id="A0A2G5ICL2"/>
<evidence type="ECO:0000256" key="3">
    <source>
        <dbReference type="SAM" id="SignalP"/>
    </source>
</evidence>
<reference evidence="4 6" key="1">
    <citation type="submission" date="2015-10" db="EMBL/GenBank/DDBJ databases">
        <title>The cercosporin biosynthetic gene cluster was horizontally transferred to several fungal lineages and shown to be expanded in Cercospora beticola based on microsynteny with recipient genomes.</title>
        <authorList>
            <person name="De Jonge R."/>
            <person name="Ebert M.K."/>
            <person name="Suttle J.C."/>
            <person name="Jurick Ii W.M."/>
            <person name="Secor G.A."/>
            <person name="Thomma B.P."/>
            <person name="Van De Peer Y."/>
            <person name="Bolton M.D."/>
        </authorList>
    </citation>
    <scope>NUCLEOTIDE SEQUENCE [LARGE SCALE GENOMIC DNA]</scope>
    <source>
        <strain evidence="4 6">09-40</strain>
    </source>
</reference>
<feature type="chain" id="PRO_5013720804" evidence="3">
    <location>
        <begin position="24"/>
        <end position="361"/>
    </location>
</feature>
<dbReference type="EMBL" id="LKMD01000100">
    <property type="protein sequence ID" value="PIB02442.1"/>
    <property type="molecule type" value="Genomic_DNA"/>
</dbReference>
<proteinExistence type="predicted"/>
<keyword evidence="2" id="KW-0472">Membrane</keyword>
<evidence type="ECO:0000256" key="2">
    <source>
        <dbReference type="SAM" id="Phobius"/>
    </source>
</evidence>
<feature type="transmembrane region" description="Helical" evidence="2">
    <location>
        <begin position="339"/>
        <end position="360"/>
    </location>
</feature>
<sequence length="361" mass="37035">MPLFVRSIGFLALPLASIAHARSLPEVNDASWEQNLESVSRSSLKAAIESNLQPKYQEGVFEDEHEAIAAVHSEDANLASQLVDLAKQDAAIKDYLRKRQDNATVSTDSATTSSVIVTDLETTTEVETETVQATTTAPTSQVPDTSAPATTQTGVLVPITTTATADQSTVVVTTTAFETTAQTTIAVEQTTTNDEGQTVVTTTEQPATIVTQTDAEGSTIVTTSPVPEVTVAPGGSIVTSAPDSVTTTDSQGDSVVLTRPTSGGVYTATDSGGDVAIVTYQPGGGTVSQVRVRTTTLPNGQRSTITSFAEVGAETGTPEANGGGSSEEQPGLQSGAVSVSGYFGAGLTLFAGALIGAAMLW</sequence>
<evidence type="ECO:0000313" key="6">
    <source>
        <dbReference type="Proteomes" id="UP000230605"/>
    </source>
</evidence>
<reference evidence="5 7" key="2">
    <citation type="submission" date="2023-09" db="EMBL/GenBank/DDBJ databases">
        <title>Complete-Gapless Cercospora beticola genome.</title>
        <authorList>
            <person name="Wyatt N.A."/>
            <person name="Spanner R.E."/>
            <person name="Bolton M.D."/>
        </authorList>
    </citation>
    <scope>NUCLEOTIDE SEQUENCE [LARGE SCALE GENOMIC DNA]</scope>
    <source>
        <strain evidence="5">Cb09-40</strain>
    </source>
</reference>
<keyword evidence="2" id="KW-1133">Transmembrane helix</keyword>
<evidence type="ECO:0000313" key="4">
    <source>
        <dbReference type="EMBL" id="PIB02442.1"/>
    </source>
</evidence>
<feature type="compositionally biased region" description="Polar residues" evidence="1">
    <location>
        <begin position="137"/>
        <end position="149"/>
    </location>
</feature>
<dbReference type="Proteomes" id="UP001302367">
    <property type="component" value="Chromosome 1"/>
</dbReference>
<organism evidence="4 6">
    <name type="scientific">Cercospora beticola</name>
    <name type="common">Sugarbeet leaf spot fungus</name>
    <dbReference type="NCBI Taxonomy" id="122368"/>
    <lineage>
        <taxon>Eukaryota</taxon>
        <taxon>Fungi</taxon>
        <taxon>Dikarya</taxon>
        <taxon>Ascomycota</taxon>
        <taxon>Pezizomycotina</taxon>
        <taxon>Dothideomycetes</taxon>
        <taxon>Dothideomycetidae</taxon>
        <taxon>Mycosphaerellales</taxon>
        <taxon>Mycosphaerellaceae</taxon>
        <taxon>Cercospora</taxon>
    </lineage>
</organism>
<feature type="signal peptide" evidence="3">
    <location>
        <begin position="1"/>
        <end position="23"/>
    </location>
</feature>
<keyword evidence="3" id="KW-0732">Signal</keyword>
<accession>A0A2G5ICL2</accession>
<keyword evidence="2" id="KW-0812">Transmembrane</keyword>
<dbReference type="Proteomes" id="UP000230605">
    <property type="component" value="Chromosome 1"/>
</dbReference>
<keyword evidence="7" id="KW-1185">Reference proteome</keyword>
<name>A0A2G5ICL2_CERBT</name>
<evidence type="ECO:0000256" key="1">
    <source>
        <dbReference type="SAM" id="MobiDB-lite"/>
    </source>
</evidence>
<evidence type="ECO:0000313" key="5">
    <source>
        <dbReference type="EMBL" id="WPA95898.1"/>
    </source>
</evidence>
<feature type="region of interest" description="Disordered" evidence="1">
    <location>
        <begin position="311"/>
        <end position="333"/>
    </location>
</feature>
<dbReference type="EMBL" id="CP134184">
    <property type="protein sequence ID" value="WPA95898.1"/>
    <property type="molecule type" value="Genomic_DNA"/>
</dbReference>
<feature type="region of interest" description="Disordered" evidence="1">
    <location>
        <begin position="130"/>
        <end position="149"/>
    </location>
</feature>
<gene>
    <name evidence="4" type="ORF">CB0940_00482</name>
    <name evidence="5" type="ORF">RHO25_000502</name>
</gene>
<evidence type="ECO:0000313" key="7">
    <source>
        <dbReference type="Proteomes" id="UP001302367"/>
    </source>
</evidence>
<protein>
    <submittedName>
        <fullName evidence="4">Uncharacterized protein</fullName>
    </submittedName>
</protein>
<dbReference type="OrthoDB" id="5427732at2759"/>